<accession>A0ACC0BFE2</accession>
<proteinExistence type="predicted"/>
<gene>
    <name evidence="1" type="ORF">M9H77_11714</name>
</gene>
<protein>
    <submittedName>
        <fullName evidence="1">Uncharacterized protein</fullName>
    </submittedName>
</protein>
<sequence>MGILKLQCKASRPNTVEVGSPRVLIFSRMARLLSSTRLLPRGLPRLVGLPIVDGSLLLGHCFALFSVVFAPFQAISFILRCTSFGSTIDGMSSHIICGRVLPTKLFKTSGLIADNRDSLLSPVRLYPALLVIHGPTVNGRLAYLMQNALEGEDEDQRTTETFVISMVPEREQKEARVEYIEGSKPQVRKEEDLPLVVGSPYH</sequence>
<reference evidence="2" key="1">
    <citation type="journal article" date="2023" name="Nat. Plants">
        <title>Single-cell RNA sequencing provides a high-resolution roadmap for understanding the multicellular compartmentation of specialized metabolism.</title>
        <authorList>
            <person name="Sun S."/>
            <person name="Shen X."/>
            <person name="Li Y."/>
            <person name="Li Y."/>
            <person name="Wang S."/>
            <person name="Li R."/>
            <person name="Zhang H."/>
            <person name="Shen G."/>
            <person name="Guo B."/>
            <person name="Wei J."/>
            <person name="Xu J."/>
            <person name="St-Pierre B."/>
            <person name="Chen S."/>
            <person name="Sun C."/>
        </authorList>
    </citation>
    <scope>NUCLEOTIDE SEQUENCE [LARGE SCALE GENOMIC DNA]</scope>
</reference>
<comment type="caution">
    <text evidence="1">The sequence shown here is derived from an EMBL/GenBank/DDBJ whole genome shotgun (WGS) entry which is preliminary data.</text>
</comment>
<dbReference type="Proteomes" id="UP001060085">
    <property type="component" value="Linkage Group LG03"/>
</dbReference>
<dbReference type="EMBL" id="CM044703">
    <property type="protein sequence ID" value="KAI5671350.1"/>
    <property type="molecule type" value="Genomic_DNA"/>
</dbReference>
<name>A0ACC0BFE2_CATRO</name>
<evidence type="ECO:0000313" key="1">
    <source>
        <dbReference type="EMBL" id="KAI5671350.1"/>
    </source>
</evidence>
<evidence type="ECO:0000313" key="2">
    <source>
        <dbReference type="Proteomes" id="UP001060085"/>
    </source>
</evidence>
<keyword evidence="2" id="KW-1185">Reference proteome</keyword>
<organism evidence="1 2">
    <name type="scientific">Catharanthus roseus</name>
    <name type="common">Madagascar periwinkle</name>
    <name type="synonym">Vinca rosea</name>
    <dbReference type="NCBI Taxonomy" id="4058"/>
    <lineage>
        <taxon>Eukaryota</taxon>
        <taxon>Viridiplantae</taxon>
        <taxon>Streptophyta</taxon>
        <taxon>Embryophyta</taxon>
        <taxon>Tracheophyta</taxon>
        <taxon>Spermatophyta</taxon>
        <taxon>Magnoliopsida</taxon>
        <taxon>eudicotyledons</taxon>
        <taxon>Gunneridae</taxon>
        <taxon>Pentapetalae</taxon>
        <taxon>asterids</taxon>
        <taxon>lamiids</taxon>
        <taxon>Gentianales</taxon>
        <taxon>Apocynaceae</taxon>
        <taxon>Rauvolfioideae</taxon>
        <taxon>Vinceae</taxon>
        <taxon>Catharanthinae</taxon>
        <taxon>Catharanthus</taxon>
    </lineage>
</organism>